<evidence type="ECO:0008006" key="3">
    <source>
        <dbReference type="Google" id="ProtNLM"/>
    </source>
</evidence>
<geneLocation type="mitochondrion" evidence="2"/>
<feature type="signal peptide" evidence="1">
    <location>
        <begin position="1"/>
        <end position="23"/>
    </location>
</feature>
<organism evidence="2">
    <name type="scientific">Picea glauca</name>
    <name type="common">White spruce</name>
    <name type="synonym">Pinus glauca</name>
    <dbReference type="NCBI Taxonomy" id="3330"/>
    <lineage>
        <taxon>Eukaryota</taxon>
        <taxon>Viridiplantae</taxon>
        <taxon>Streptophyta</taxon>
        <taxon>Embryophyta</taxon>
        <taxon>Tracheophyta</taxon>
        <taxon>Spermatophyta</taxon>
        <taxon>Pinopsida</taxon>
        <taxon>Pinidae</taxon>
        <taxon>Conifers I</taxon>
        <taxon>Pinales</taxon>
        <taxon>Pinaceae</taxon>
        <taxon>Picea</taxon>
    </lineage>
</organism>
<proteinExistence type="predicted"/>
<comment type="caution">
    <text evidence="2">The sequence shown here is derived from an EMBL/GenBank/DDBJ whole genome shotgun (WGS) entry which is preliminary data.</text>
</comment>
<keyword evidence="1" id="KW-0732">Signal</keyword>
<reference evidence="2" key="1">
    <citation type="journal article" date="2015" name="Genome Biol. Evol.">
        <title>Organellar Genomes of White Spruce (Picea glauca): Assembly and Annotation.</title>
        <authorList>
            <person name="Jackman S.D."/>
            <person name="Warren R.L."/>
            <person name="Gibb E.A."/>
            <person name="Vandervalk B.P."/>
            <person name="Mohamadi H."/>
            <person name="Chu J."/>
            <person name="Raymond A."/>
            <person name="Pleasance S."/>
            <person name="Coope R."/>
            <person name="Wildung M.R."/>
            <person name="Ritland C.E."/>
            <person name="Bousquet J."/>
            <person name="Jones S.J."/>
            <person name="Bohlmann J."/>
            <person name="Birol I."/>
        </authorList>
    </citation>
    <scope>NUCLEOTIDE SEQUENCE [LARGE SCALE GENOMIC DNA]</scope>
    <source>
        <tissue evidence="2">Flushing bud</tissue>
    </source>
</reference>
<protein>
    <recommendedName>
        <fullName evidence="3">Glycine-rich protein</fullName>
    </recommendedName>
</protein>
<sequence>MLLGVPNLTRLLGGLLFWYALSAGSPYSHNVPGLLGVPIQPRYLSISSGEGYKASYLGSVGVSGLKGQPGFKLEGYTYNHFVSILVRAGENGKR</sequence>
<name>A0A101M526_PICGL</name>
<evidence type="ECO:0000313" key="2">
    <source>
        <dbReference type="EMBL" id="KUM51032.1"/>
    </source>
</evidence>
<dbReference type="EMBL" id="LKAM01000001">
    <property type="protein sequence ID" value="KUM51032.1"/>
    <property type="molecule type" value="Genomic_DNA"/>
</dbReference>
<gene>
    <name evidence="2" type="ORF">ABT39_MTgene878</name>
</gene>
<evidence type="ECO:0000256" key="1">
    <source>
        <dbReference type="SAM" id="SignalP"/>
    </source>
</evidence>
<feature type="chain" id="PRO_5007100277" description="Glycine-rich protein" evidence="1">
    <location>
        <begin position="24"/>
        <end position="94"/>
    </location>
</feature>
<keyword evidence="2" id="KW-0496">Mitochondrion</keyword>
<dbReference type="AlphaFoldDB" id="A0A101M526"/>
<accession>A0A101M526</accession>